<dbReference type="PROSITE" id="PS50006">
    <property type="entry name" value="FHA_DOMAIN"/>
    <property type="match status" value="1"/>
</dbReference>
<dbReference type="Gene3D" id="2.60.200.20">
    <property type="match status" value="1"/>
</dbReference>
<proteinExistence type="predicted"/>
<gene>
    <name evidence="4" type="ORF">GCM10010470_41190</name>
</gene>
<dbReference type="InterPro" id="IPR000253">
    <property type="entry name" value="FHA_dom"/>
</dbReference>
<feature type="compositionally biased region" description="Acidic residues" evidence="2">
    <location>
        <begin position="586"/>
        <end position="595"/>
    </location>
</feature>
<sequence length="595" mass="64855">MESFGPRFSRELPNYVALLAVDLERFSRHPSSELPKLSTAIPRILEEAMRRSGLDWSAGRFPQSTGDGYVLGLPAEQTPFLLHPFLGELQRVLAEESAKSTAESFGLRMRVGIHLGALPDSGGARPGDGVGKAMNDVHRLLDCAPLREVLQRTDPEVTLMAAVVSKRVFTDVVEAGYTALKPGELIREHVRVKQFAEDAWLYVPAPSASSADAAEPEPTPAAITNTNDGNPSGFLLQSGEITNSHISYSAEPGPSVYPVPGAEITSARDWFVPPPGFDRAREVLHAQHLLVLIADPGGRRVTALHLLDELSAKTGISLVDVVPRWTRPEVGGLPLHTGCGYVLNLNDPVTDRTNDSFAEDLRTHAARLVDRGSYLVVTVPRELWRDCAPAAGLAVELGRPDPMAVLAAHLERLGADFPAELPALPPDIAPASVVEWAELHASGFAPGPPKSTAHHRESLRITDPDGAYSEYRLWDGHRCRTEVTLGREVPGSAAPDIILDAGQWSWVSRDHARVVREGGQWWLDPRGQNPPTLHRRGASGPETAGTRTRLRDGDVIRIQLRPMDGRSRHWKLEFLDPQETGSGAPEPEEPEGEQR</sequence>
<protein>
    <recommendedName>
        <fullName evidence="3">FHA domain-containing protein</fullName>
    </recommendedName>
</protein>
<evidence type="ECO:0000313" key="4">
    <source>
        <dbReference type="EMBL" id="GAA2801906.1"/>
    </source>
</evidence>
<keyword evidence="1" id="KW-0597">Phosphoprotein</keyword>
<dbReference type="SUPFAM" id="SSF49879">
    <property type="entry name" value="SMAD/FHA domain"/>
    <property type="match status" value="1"/>
</dbReference>
<evidence type="ECO:0000259" key="3">
    <source>
        <dbReference type="PROSITE" id="PS50006"/>
    </source>
</evidence>
<organism evidence="4 5">
    <name type="scientific">Saccharopolyspora taberi</name>
    <dbReference type="NCBI Taxonomy" id="60895"/>
    <lineage>
        <taxon>Bacteria</taxon>
        <taxon>Bacillati</taxon>
        <taxon>Actinomycetota</taxon>
        <taxon>Actinomycetes</taxon>
        <taxon>Pseudonocardiales</taxon>
        <taxon>Pseudonocardiaceae</taxon>
        <taxon>Saccharopolyspora</taxon>
    </lineage>
</organism>
<dbReference type="SUPFAM" id="SSF55073">
    <property type="entry name" value="Nucleotide cyclase"/>
    <property type="match status" value="1"/>
</dbReference>
<dbReference type="EMBL" id="BAAAUX010000016">
    <property type="protein sequence ID" value="GAA2801906.1"/>
    <property type="molecule type" value="Genomic_DNA"/>
</dbReference>
<evidence type="ECO:0000256" key="1">
    <source>
        <dbReference type="ARBA" id="ARBA00022553"/>
    </source>
</evidence>
<feature type="region of interest" description="Disordered" evidence="2">
    <location>
        <begin position="209"/>
        <end position="229"/>
    </location>
</feature>
<dbReference type="InterPro" id="IPR029787">
    <property type="entry name" value="Nucleotide_cyclase"/>
</dbReference>
<dbReference type="RefSeq" id="WP_344682078.1">
    <property type="nucleotide sequence ID" value="NZ_BAAAUX010000016.1"/>
</dbReference>
<dbReference type="Proteomes" id="UP001500979">
    <property type="component" value="Unassembled WGS sequence"/>
</dbReference>
<evidence type="ECO:0000256" key="2">
    <source>
        <dbReference type="SAM" id="MobiDB-lite"/>
    </source>
</evidence>
<feature type="region of interest" description="Disordered" evidence="2">
    <location>
        <begin position="521"/>
        <end position="552"/>
    </location>
</feature>
<name>A0ABN3VG30_9PSEU</name>
<accession>A0ABN3VG30</accession>
<keyword evidence="5" id="KW-1185">Reference proteome</keyword>
<comment type="caution">
    <text evidence="4">The sequence shown here is derived from an EMBL/GenBank/DDBJ whole genome shotgun (WGS) entry which is preliminary data.</text>
</comment>
<feature type="region of interest" description="Disordered" evidence="2">
    <location>
        <begin position="568"/>
        <end position="595"/>
    </location>
</feature>
<evidence type="ECO:0000313" key="5">
    <source>
        <dbReference type="Proteomes" id="UP001500979"/>
    </source>
</evidence>
<feature type="domain" description="FHA" evidence="3">
    <location>
        <begin position="483"/>
        <end position="538"/>
    </location>
</feature>
<dbReference type="CDD" id="cd00060">
    <property type="entry name" value="FHA"/>
    <property type="match status" value="1"/>
</dbReference>
<dbReference type="InterPro" id="IPR008984">
    <property type="entry name" value="SMAD_FHA_dom_sf"/>
</dbReference>
<reference evidence="4 5" key="1">
    <citation type="journal article" date="2019" name="Int. J. Syst. Evol. Microbiol.">
        <title>The Global Catalogue of Microorganisms (GCM) 10K type strain sequencing project: providing services to taxonomists for standard genome sequencing and annotation.</title>
        <authorList>
            <consortium name="The Broad Institute Genomics Platform"/>
            <consortium name="The Broad Institute Genome Sequencing Center for Infectious Disease"/>
            <person name="Wu L."/>
            <person name="Ma J."/>
        </authorList>
    </citation>
    <scope>NUCLEOTIDE SEQUENCE [LARGE SCALE GENOMIC DNA]</scope>
    <source>
        <strain evidence="4 5">JCM 9383</strain>
    </source>
</reference>
<dbReference type="Pfam" id="PF00498">
    <property type="entry name" value="FHA"/>
    <property type="match status" value="1"/>
</dbReference>